<dbReference type="InterPro" id="IPR046960">
    <property type="entry name" value="PPR_At4g14850-like_plant"/>
</dbReference>
<protein>
    <recommendedName>
        <fullName evidence="5">Pentacotripeptide-repeat region of PRORP domain-containing protein</fullName>
    </recommendedName>
</protein>
<keyword evidence="1" id="KW-0677">Repeat</keyword>
<keyword evidence="4" id="KW-1185">Reference proteome</keyword>
<accession>W1PUQ0</accession>
<feature type="repeat" description="PPR" evidence="2">
    <location>
        <begin position="165"/>
        <end position="199"/>
    </location>
</feature>
<dbReference type="OMA" id="HEMRRNN"/>
<dbReference type="Gene3D" id="1.25.40.10">
    <property type="entry name" value="Tetratricopeptide repeat domain"/>
    <property type="match status" value="2"/>
</dbReference>
<dbReference type="InterPro" id="IPR011990">
    <property type="entry name" value="TPR-like_helical_dom_sf"/>
</dbReference>
<feature type="repeat" description="PPR" evidence="2">
    <location>
        <begin position="67"/>
        <end position="101"/>
    </location>
</feature>
<gene>
    <name evidence="3" type="ORF">AMTR_s00022p00156450</name>
</gene>
<dbReference type="Proteomes" id="UP000017836">
    <property type="component" value="Unassembled WGS sequence"/>
</dbReference>
<evidence type="ECO:0000313" key="4">
    <source>
        <dbReference type="Proteomes" id="UP000017836"/>
    </source>
</evidence>
<dbReference type="InterPro" id="IPR002885">
    <property type="entry name" value="PPR_rpt"/>
</dbReference>
<dbReference type="EMBL" id="KI392687">
    <property type="protein sequence ID" value="ERN11559.1"/>
    <property type="molecule type" value="Genomic_DNA"/>
</dbReference>
<dbReference type="GO" id="GO:0003723">
    <property type="term" value="F:RNA binding"/>
    <property type="evidence" value="ECO:0007669"/>
    <property type="project" value="InterPro"/>
</dbReference>
<dbReference type="eggNOG" id="KOG4197">
    <property type="taxonomic scope" value="Eukaryota"/>
</dbReference>
<dbReference type="Pfam" id="PF13041">
    <property type="entry name" value="PPR_2"/>
    <property type="match status" value="2"/>
</dbReference>
<organism evidence="3 4">
    <name type="scientific">Amborella trichopoda</name>
    <dbReference type="NCBI Taxonomy" id="13333"/>
    <lineage>
        <taxon>Eukaryota</taxon>
        <taxon>Viridiplantae</taxon>
        <taxon>Streptophyta</taxon>
        <taxon>Embryophyta</taxon>
        <taxon>Tracheophyta</taxon>
        <taxon>Spermatophyta</taxon>
        <taxon>Magnoliopsida</taxon>
        <taxon>Amborellales</taxon>
        <taxon>Amborellaceae</taxon>
        <taxon>Amborella</taxon>
    </lineage>
</organism>
<reference evidence="4" key="1">
    <citation type="journal article" date="2013" name="Science">
        <title>The Amborella genome and the evolution of flowering plants.</title>
        <authorList>
            <consortium name="Amborella Genome Project"/>
        </authorList>
    </citation>
    <scope>NUCLEOTIDE SEQUENCE [LARGE SCALE GENOMIC DNA]</scope>
</reference>
<dbReference type="NCBIfam" id="TIGR00756">
    <property type="entry name" value="PPR"/>
    <property type="match status" value="3"/>
</dbReference>
<sequence length="203" mass="22827">MIKSPPFPNHEPVRHKAIEEGKLLHAHISSPGFTPNTFLLNSILNLYSKLGLSMEAGKVFDKMLHRNIVSWTTMISAYTNTGSNEEALRLLVLMLREGIMPNMYTFSAILRACGRIRTLEQVHALILECGLESDVFVRSALIDMYAKNGDLESGLCVFNEMETGDQVVWNSIIWAIAQNGDVVEAFRFFARMKRAGFFPNEAT</sequence>
<proteinExistence type="predicted"/>
<dbReference type="STRING" id="13333.W1PUQ0"/>
<dbReference type="GO" id="GO:0009451">
    <property type="term" value="P:RNA modification"/>
    <property type="evidence" value="ECO:0007669"/>
    <property type="project" value="InterPro"/>
</dbReference>
<dbReference type="HOGENOM" id="CLU_002706_21_1_1"/>
<evidence type="ECO:0000256" key="2">
    <source>
        <dbReference type="PROSITE-ProRule" id="PRU00708"/>
    </source>
</evidence>
<evidence type="ECO:0000256" key="1">
    <source>
        <dbReference type="ARBA" id="ARBA00022737"/>
    </source>
</evidence>
<name>W1PUQ0_AMBTC</name>
<dbReference type="AlphaFoldDB" id="W1PUQ0"/>
<dbReference type="FunFam" id="1.25.40.10:FF:000381">
    <property type="entry name" value="Pentatricopeptide repeat-containing protein"/>
    <property type="match status" value="1"/>
</dbReference>
<dbReference type="Gramene" id="ERN11559">
    <property type="protein sequence ID" value="ERN11559"/>
    <property type="gene ID" value="AMTR_s00022p00156450"/>
</dbReference>
<evidence type="ECO:0000313" key="3">
    <source>
        <dbReference type="EMBL" id="ERN11559.1"/>
    </source>
</evidence>
<dbReference type="PROSITE" id="PS51375">
    <property type="entry name" value="PPR"/>
    <property type="match status" value="2"/>
</dbReference>
<dbReference type="PANTHER" id="PTHR47926">
    <property type="entry name" value="PENTATRICOPEPTIDE REPEAT-CONTAINING PROTEIN"/>
    <property type="match status" value="1"/>
</dbReference>
<dbReference type="Pfam" id="PF01535">
    <property type="entry name" value="PPR"/>
    <property type="match status" value="1"/>
</dbReference>
<evidence type="ECO:0008006" key="5">
    <source>
        <dbReference type="Google" id="ProtNLM"/>
    </source>
</evidence>